<evidence type="ECO:0000259" key="1">
    <source>
        <dbReference type="Pfam" id="PF21986"/>
    </source>
</evidence>
<dbReference type="Gene3D" id="3.10.490.10">
    <property type="entry name" value="Gamma-glutamyl cyclotransferase-like"/>
    <property type="match status" value="1"/>
</dbReference>
<evidence type="ECO:0000313" key="3">
    <source>
        <dbReference type="Proteomes" id="UP000515708"/>
    </source>
</evidence>
<dbReference type="InterPro" id="IPR053844">
    <property type="entry name" value="AH_C"/>
</dbReference>
<name>A0A7D8ANG6_9MICO</name>
<dbReference type="InterPro" id="IPR013024">
    <property type="entry name" value="GGCT-like"/>
</dbReference>
<dbReference type="Pfam" id="PF21986">
    <property type="entry name" value="AH_C"/>
    <property type="match status" value="1"/>
</dbReference>
<sequence>MFVNGQAMSGGSLNDALAEASLVGRFKTAPRYRFFNVRDEFPGLYPVDEGGSHVHGEVYEVDYAVLREKLLPREPRELELTVIELEDGSGSLCMKMREEYLDHPEHIDITSHGDWRLVQPN</sequence>
<gene>
    <name evidence="2" type="ORF">FVO59_06445</name>
</gene>
<dbReference type="AlphaFoldDB" id="A0A7D8ANG6"/>
<reference evidence="2 3" key="1">
    <citation type="journal article" date="2020" name="Front. Microbiol.">
        <title>Design of Bacterial Strain-Specific qPCR Assays Using NGS Data and Publicly Available Resources and Its Application to Track Biocontrol Strains.</title>
        <authorList>
            <person name="Hernandez I."/>
            <person name="Sant C."/>
            <person name="Martinez R."/>
            <person name="Fernandez C."/>
        </authorList>
    </citation>
    <scope>NUCLEOTIDE SEQUENCE [LARGE SCALE GENOMIC DNA]</scope>
    <source>
        <strain evidence="2 3">B24</strain>
    </source>
</reference>
<protein>
    <recommendedName>
        <fullName evidence="1">Allophanate hydrolase C-terminal domain-containing protein</fullName>
    </recommendedName>
</protein>
<dbReference type="EMBL" id="CP043732">
    <property type="protein sequence ID" value="QMU98628.1"/>
    <property type="molecule type" value="Genomic_DNA"/>
</dbReference>
<proteinExistence type="predicted"/>
<dbReference type="InterPro" id="IPR036568">
    <property type="entry name" value="GGCT-like_sf"/>
</dbReference>
<organism evidence="2 3">
    <name type="scientific">Microbacterium esteraromaticum</name>
    <dbReference type="NCBI Taxonomy" id="57043"/>
    <lineage>
        <taxon>Bacteria</taxon>
        <taxon>Bacillati</taxon>
        <taxon>Actinomycetota</taxon>
        <taxon>Actinomycetes</taxon>
        <taxon>Micrococcales</taxon>
        <taxon>Microbacteriaceae</taxon>
        <taxon>Microbacterium</taxon>
    </lineage>
</organism>
<evidence type="ECO:0000313" key="2">
    <source>
        <dbReference type="EMBL" id="QMU98628.1"/>
    </source>
</evidence>
<dbReference type="Proteomes" id="UP000515708">
    <property type="component" value="Chromosome"/>
</dbReference>
<feature type="domain" description="Allophanate hydrolase C-terminal" evidence="1">
    <location>
        <begin position="1"/>
        <end position="116"/>
    </location>
</feature>
<dbReference type="CDD" id="cd06661">
    <property type="entry name" value="GGCT_like"/>
    <property type="match status" value="1"/>
</dbReference>
<accession>A0A7D8ANG6</accession>
<dbReference type="SUPFAM" id="SSF110857">
    <property type="entry name" value="Gamma-glutamyl cyclotransferase-like"/>
    <property type="match status" value="1"/>
</dbReference>